<reference evidence="2" key="3">
    <citation type="submission" date="2021-08" db="EMBL/GenBank/DDBJ databases">
        <authorList>
            <person name="Tani A."/>
            <person name="Ola A."/>
            <person name="Ogura Y."/>
            <person name="Katsura K."/>
            <person name="Hayashi T."/>
        </authorList>
    </citation>
    <scope>NUCLEOTIDE SEQUENCE</scope>
    <source>
        <strain evidence="2">DSM 22415</strain>
    </source>
</reference>
<protein>
    <submittedName>
        <fullName evidence="3">Uncharacterized protein</fullName>
    </submittedName>
</protein>
<dbReference type="AlphaFoldDB" id="A0A564G1N2"/>
<dbReference type="Proteomes" id="UP000401717">
    <property type="component" value="Unassembled WGS sequence"/>
</dbReference>
<proteinExistence type="predicted"/>
<evidence type="ECO:0000256" key="1">
    <source>
        <dbReference type="SAM" id="MobiDB-lite"/>
    </source>
</evidence>
<accession>A0A564G1N2</accession>
<dbReference type="EMBL" id="BPQI01000020">
    <property type="protein sequence ID" value="GJD55195.1"/>
    <property type="molecule type" value="Genomic_DNA"/>
</dbReference>
<sequence>MHPQEAPVGSRASFLDDLRYEDERADRDARDRSRRAAVSRSGLLLERIAATLEVPTSALRDLSHAAEDRPGSARAPRSEPSHHQCLELIRAFCRVGDPDERDRLLALVQEAAQRP</sequence>
<feature type="region of interest" description="Disordered" evidence="1">
    <location>
        <begin position="61"/>
        <end position="81"/>
    </location>
</feature>
<evidence type="ECO:0000313" key="3">
    <source>
        <dbReference type="EMBL" id="VUF14147.1"/>
    </source>
</evidence>
<name>A0A564G1N2_9HYPH</name>
<evidence type="ECO:0000313" key="5">
    <source>
        <dbReference type="Proteomes" id="UP001055303"/>
    </source>
</evidence>
<feature type="compositionally biased region" description="Basic and acidic residues" evidence="1">
    <location>
        <begin position="14"/>
        <end position="31"/>
    </location>
</feature>
<reference evidence="3 4" key="1">
    <citation type="submission" date="2019-06" db="EMBL/GenBank/DDBJ databases">
        <authorList>
            <person name="Rodrigo-Torres L."/>
            <person name="Arahal R. D."/>
            <person name="Lucena T."/>
        </authorList>
    </citation>
    <scope>NUCLEOTIDE SEQUENCE [LARGE SCALE GENOMIC DNA]</scope>
    <source>
        <strain evidence="3 4">SW08-7</strain>
    </source>
</reference>
<gene>
    <name evidence="2" type="ORF">IFDJLNFL_1078</name>
    <name evidence="3" type="ORF">MTDSW087_03862</name>
</gene>
<dbReference type="EMBL" id="CABFVH010000028">
    <property type="protein sequence ID" value="VUF14147.1"/>
    <property type="molecule type" value="Genomic_DNA"/>
</dbReference>
<organism evidence="3 4">
    <name type="scientific">Methylobacterium dankookense</name>
    <dbReference type="NCBI Taxonomy" id="560405"/>
    <lineage>
        <taxon>Bacteria</taxon>
        <taxon>Pseudomonadati</taxon>
        <taxon>Pseudomonadota</taxon>
        <taxon>Alphaproteobacteria</taxon>
        <taxon>Hyphomicrobiales</taxon>
        <taxon>Methylobacteriaceae</taxon>
        <taxon>Methylobacterium</taxon>
    </lineage>
</organism>
<keyword evidence="5" id="KW-1185">Reference proteome</keyword>
<reference evidence="2" key="2">
    <citation type="journal article" date="2021" name="Front. Microbiol.">
        <title>Comprehensive Comparative Genomics and Phenotyping of Methylobacterium Species.</title>
        <authorList>
            <person name="Alessa O."/>
            <person name="Ogura Y."/>
            <person name="Fujitani Y."/>
            <person name="Takami H."/>
            <person name="Hayashi T."/>
            <person name="Sahin N."/>
            <person name="Tani A."/>
        </authorList>
    </citation>
    <scope>NUCLEOTIDE SEQUENCE</scope>
    <source>
        <strain evidence="2">DSM 22415</strain>
    </source>
</reference>
<evidence type="ECO:0000313" key="4">
    <source>
        <dbReference type="Proteomes" id="UP000401717"/>
    </source>
</evidence>
<dbReference type="Proteomes" id="UP001055303">
    <property type="component" value="Unassembled WGS sequence"/>
</dbReference>
<evidence type="ECO:0000313" key="2">
    <source>
        <dbReference type="EMBL" id="GJD55195.1"/>
    </source>
</evidence>
<feature type="region of interest" description="Disordered" evidence="1">
    <location>
        <begin position="1"/>
        <end position="36"/>
    </location>
</feature>